<dbReference type="AlphaFoldDB" id="A0A7Z0N9E7"/>
<dbReference type="RefSeq" id="WP_180093987.1">
    <property type="nucleotide sequence ID" value="NZ_CAXAZJ010000004.1"/>
</dbReference>
<comment type="caution">
    <text evidence="2">The sequence shown here is derived from an EMBL/GenBank/DDBJ whole genome shotgun (WGS) entry which is preliminary data.</text>
</comment>
<protein>
    <submittedName>
        <fullName evidence="2">Uncharacterized protein</fullName>
    </submittedName>
</protein>
<accession>A0A7Z0N9E7</accession>
<evidence type="ECO:0000256" key="1">
    <source>
        <dbReference type="SAM" id="Phobius"/>
    </source>
</evidence>
<evidence type="ECO:0000313" key="2">
    <source>
        <dbReference type="EMBL" id="NYT74005.1"/>
    </source>
</evidence>
<gene>
    <name evidence="2" type="ORF">HZU72_16455</name>
</gene>
<dbReference type="EMBL" id="JACCGK010000014">
    <property type="protein sequence ID" value="NYT74005.1"/>
    <property type="molecule type" value="Genomic_DNA"/>
</dbReference>
<name>A0A7Z0N9E7_9GAMM</name>
<proteinExistence type="predicted"/>
<dbReference type="Proteomes" id="UP000520876">
    <property type="component" value="Unassembled WGS sequence"/>
</dbReference>
<keyword evidence="1" id="KW-0472">Membrane</keyword>
<organism evidence="2 3">
    <name type="scientific">Vreelandella sedimenti</name>
    <dbReference type="NCBI Taxonomy" id="2729618"/>
    <lineage>
        <taxon>Bacteria</taxon>
        <taxon>Pseudomonadati</taxon>
        <taxon>Pseudomonadota</taxon>
        <taxon>Gammaproteobacteria</taxon>
        <taxon>Oceanospirillales</taxon>
        <taxon>Halomonadaceae</taxon>
        <taxon>Vreelandella</taxon>
    </lineage>
</organism>
<keyword evidence="1" id="KW-1133">Transmembrane helix</keyword>
<evidence type="ECO:0000313" key="3">
    <source>
        <dbReference type="Proteomes" id="UP000520876"/>
    </source>
</evidence>
<keyword evidence="3" id="KW-1185">Reference proteome</keyword>
<keyword evidence="1" id="KW-0812">Transmembrane</keyword>
<reference evidence="2 3" key="1">
    <citation type="submission" date="2020-07" db="EMBL/GenBank/DDBJ databases">
        <title>Halomonas sp. QX-2 draft genome sequence.</title>
        <authorList>
            <person name="Qiu X."/>
        </authorList>
    </citation>
    <scope>NUCLEOTIDE SEQUENCE [LARGE SCALE GENOMIC DNA]</scope>
    <source>
        <strain evidence="2 3">QX-2</strain>
    </source>
</reference>
<feature type="transmembrane region" description="Helical" evidence="1">
    <location>
        <begin position="6"/>
        <end position="24"/>
    </location>
</feature>
<sequence length="160" mass="18575">MKITEILAIYAACLSTLVFIWNIAKATPKFKVDLLHGMEEKDGDYVEGLYIIVRNHSSHKIHLAGLDLLYQSENKTIFKKLLHLLKYRNWSNSVGWVHCCPSQYGVEYNYPVELEAFQSHQLFIPEAVINEIIEKGISCKIKAKAQDQLWRNKYSKELVF</sequence>